<dbReference type="PANTHER" id="PTHR43760:SF1">
    <property type="entry name" value="ENDORIBONUCLEASE L-PSP_CHORISMATE MUTASE-LIKE DOMAIN-CONTAINING PROTEIN"/>
    <property type="match status" value="1"/>
</dbReference>
<sequence>MAGQAEQKLQAQGITLPAVAAPAANYVPYTRTGNLIFTSGQLPFVNDKLETTGIVGRDVSPEDAKAAARLCAINILAIAKAELGDLDKIKRIVKITAFIASDPSFTSQSVVANGASDFLVEVLGEEKGKHARSAIGMAALPLNAPVEVEAVIEVAE</sequence>
<dbReference type="Proteomes" id="UP001205906">
    <property type="component" value="Unassembled WGS sequence"/>
</dbReference>
<dbReference type="CDD" id="cd02199">
    <property type="entry name" value="YjgF_YER057c_UK114_like_1"/>
    <property type="match status" value="1"/>
</dbReference>
<dbReference type="Gene3D" id="3.30.1330.40">
    <property type="entry name" value="RutC-like"/>
    <property type="match status" value="1"/>
</dbReference>
<reference evidence="2 3" key="1">
    <citation type="submission" date="2022-06" db="EMBL/GenBank/DDBJ databases">
        <title>Mesorhizobium sp. strain RP14 Genome sequencing and assembly.</title>
        <authorList>
            <person name="Kim I."/>
        </authorList>
    </citation>
    <scope>NUCLEOTIDE SEQUENCE [LARGE SCALE GENOMIC DNA]</scope>
    <source>
        <strain evidence="3">RP14(2022)</strain>
    </source>
</reference>
<feature type="domain" description="Endoribonuclease L-PSP/chorismate mutase-like" evidence="1">
    <location>
        <begin position="6"/>
        <end position="146"/>
    </location>
</feature>
<dbReference type="SUPFAM" id="SSF55298">
    <property type="entry name" value="YjgF-like"/>
    <property type="match status" value="1"/>
</dbReference>
<evidence type="ECO:0000313" key="3">
    <source>
        <dbReference type="Proteomes" id="UP001205906"/>
    </source>
</evidence>
<evidence type="ECO:0000313" key="2">
    <source>
        <dbReference type="EMBL" id="MCO6050553.1"/>
    </source>
</evidence>
<keyword evidence="3" id="KW-1185">Reference proteome</keyword>
<dbReference type="Pfam" id="PF14588">
    <property type="entry name" value="YjgF_endoribonc"/>
    <property type="match status" value="1"/>
</dbReference>
<dbReference type="RefSeq" id="WP_252819304.1">
    <property type="nucleotide sequence ID" value="NZ_JAMXQS010000006.1"/>
</dbReference>
<dbReference type="EMBL" id="JAMXQS010000006">
    <property type="protein sequence ID" value="MCO6050553.1"/>
    <property type="molecule type" value="Genomic_DNA"/>
</dbReference>
<organism evidence="2 3">
    <name type="scientific">Mesorhizobium liriopis</name>
    <dbReference type="NCBI Taxonomy" id="2953882"/>
    <lineage>
        <taxon>Bacteria</taxon>
        <taxon>Pseudomonadati</taxon>
        <taxon>Pseudomonadota</taxon>
        <taxon>Alphaproteobacteria</taxon>
        <taxon>Hyphomicrobiales</taxon>
        <taxon>Phyllobacteriaceae</taxon>
        <taxon>Mesorhizobium</taxon>
    </lineage>
</organism>
<evidence type="ECO:0000259" key="1">
    <source>
        <dbReference type="Pfam" id="PF14588"/>
    </source>
</evidence>
<comment type="caution">
    <text evidence="2">The sequence shown here is derived from an EMBL/GenBank/DDBJ whole genome shotgun (WGS) entry which is preliminary data.</text>
</comment>
<protein>
    <submittedName>
        <fullName evidence="2">RidA family protein</fullName>
    </submittedName>
</protein>
<proteinExistence type="predicted"/>
<dbReference type="InterPro" id="IPR035959">
    <property type="entry name" value="RutC-like_sf"/>
</dbReference>
<accession>A0ABT1C6T8</accession>
<dbReference type="InterPro" id="IPR013813">
    <property type="entry name" value="Endoribo_LPSP/chorism_mut-like"/>
</dbReference>
<gene>
    <name evidence="2" type="ORF">NGM99_12250</name>
</gene>
<dbReference type="PANTHER" id="PTHR43760">
    <property type="entry name" value="ENDORIBONUCLEASE-RELATED"/>
    <property type="match status" value="1"/>
</dbReference>
<name>A0ABT1C6T8_9HYPH</name>